<comment type="similarity">
    <text evidence="1">Belongs to the TolB family.</text>
</comment>
<keyword evidence="3" id="KW-1185">Reference proteome</keyword>
<evidence type="ECO:0000313" key="2">
    <source>
        <dbReference type="EMBL" id="AHG88692.1"/>
    </source>
</evidence>
<proteinExistence type="inferred from homology"/>
<dbReference type="STRING" id="861299.J421_1155"/>
<protein>
    <submittedName>
        <fullName evidence="2">WD40-like beta Propeller containing protein</fullName>
    </submittedName>
</protein>
<dbReference type="eggNOG" id="COG0823">
    <property type="taxonomic scope" value="Bacteria"/>
</dbReference>
<dbReference type="KEGG" id="gba:J421_1155"/>
<dbReference type="EMBL" id="CP007128">
    <property type="protein sequence ID" value="AHG88692.1"/>
    <property type="molecule type" value="Genomic_DNA"/>
</dbReference>
<dbReference type="Proteomes" id="UP000019151">
    <property type="component" value="Chromosome"/>
</dbReference>
<dbReference type="InterPro" id="IPR011042">
    <property type="entry name" value="6-blade_b-propeller_TolB-like"/>
</dbReference>
<dbReference type="HOGENOM" id="CLU_2057999_0_0_0"/>
<dbReference type="RefSeq" id="WP_104022305.1">
    <property type="nucleotide sequence ID" value="NZ_CP007128.1"/>
</dbReference>
<sequence length="119" mass="13040">MRALTPSDDSRFDDEPAWSPDGRTIAFVRTGGASMGDLWLVDADGGDARALMREEEPPFDQRSPTWSPDGALVAYVSHHEIIGNRAGDWQLYTVRADGTGVVRRTSTGYDERNAASIAR</sequence>
<evidence type="ECO:0000256" key="1">
    <source>
        <dbReference type="ARBA" id="ARBA00009820"/>
    </source>
</evidence>
<dbReference type="Pfam" id="PF07676">
    <property type="entry name" value="PD40"/>
    <property type="match status" value="2"/>
</dbReference>
<gene>
    <name evidence="2" type="ORF">J421_1155</name>
</gene>
<dbReference type="OrthoDB" id="9808778at2"/>
<dbReference type="SUPFAM" id="SSF82171">
    <property type="entry name" value="DPP6 N-terminal domain-like"/>
    <property type="match status" value="1"/>
</dbReference>
<dbReference type="InterPro" id="IPR011659">
    <property type="entry name" value="WD40"/>
</dbReference>
<organism evidence="2 3">
    <name type="scientific">Gemmatirosa kalamazoonensis</name>
    <dbReference type="NCBI Taxonomy" id="861299"/>
    <lineage>
        <taxon>Bacteria</taxon>
        <taxon>Pseudomonadati</taxon>
        <taxon>Gemmatimonadota</taxon>
        <taxon>Gemmatimonadia</taxon>
        <taxon>Gemmatimonadales</taxon>
        <taxon>Gemmatimonadaceae</taxon>
        <taxon>Gemmatirosa</taxon>
    </lineage>
</organism>
<evidence type="ECO:0000313" key="3">
    <source>
        <dbReference type="Proteomes" id="UP000019151"/>
    </source>
</evidence>
<name>W0RE51_9BACT</name>
<dbReference type="Gene3D" id="2.120.10.30">
    <property type="entry name" value="TolB, C-terminal domain"/>
    <property type="match status" value="1"/>
</dbReference>
<accession>W0RE51</accession>
<dbReference type="PANTHER" id="PTHR36842">
    <property type="entry name" value="PROTEIN TOLB HOMOLOG"/>
    <property type="match status" value="1"/>
</dbReference>
<reference evidence="2 3" key="1">
    <citation type="journal article" date="2014" name="Genome Announc.">
        <title>Genome Sequence and Methylome of Soil Bacterium Gemmatirosa kalamazoonensis KBS708T, a Member of the Rarely Cultivated Gemmatimonadetes Phylum.</title>
        <authorList>
            <person name="Debruyn J.M."/>
            <person name="Radosevich M."/>
            <person name="Wommack K.E."/>
            <person name="Polson S.W."/>
            <person name="Hauser L.J."/>
            <person name="Fawaz M.N."/>
            <person name="Korlach J."/>
            <person name="Tsai Y.C."/>
        </authorList>
    </citation>
    <scope>NUCLEOTIDE SEQUENCE [LARGE SCALE GENOMIC DNA]</scope>
    <source>
        <strain evidence="2 3">KBS708</strain>
    </source>
</reference>
<dbReference type="PANTHER" id="PTHR36842:SF1">
    <property type="entry name" value="PROTEIN TOLB"/>
    <property type="match status" value="1"/>
</dbReference>
<dbReference type="AlphaFoldDB" id="W0RE51"/>
<dbReference type="InParanoid" id="W0RE51"/>